<reference evidence="2" key="1">
    <citation type="submission" date="2020-10" db="EMBL/GenBank/DDBJ databases">
        <authorList>
            <person name="Gilroy R."/>
        </authorList>
    </citation>
    <scope>NUCLEOTIDE SEQUENCE</scope>
    <source>
        <strain evidence="2">ChiW13-3771</strain>
    </source>
</reference>
<organism evidence="2 3">
    <name type="scientific">Candidatus Fimimorpha faecalis</name>
    <dbReference type="NCBI Taxonomy" id="2840824"/>
    <lineage>
        <taxon>Bacteria</taxon>
        <taxon>Bacillati</taxon>
        <taxon>Bacillota</taxon>
        <taxon>Clostridia</taxon>
        <taxon>Eubacteriales</taxon>
        <taxon>Candidatus Fimimorpha</taxon>
    </lineage>
</organism>
<name>A0A9D1EFA3_9FIRM</name>
<evidence type="ECO:0000313" key="2">
    <source>
        <dbReference type="EMBL" id="HIR89346.1"/>
    </source>
</evidence>
<evidence type="ECO:0000256" key="1">
    <source>
        <dbReference type="SAM" id="SignalP"/>
    </source>
</evidence>
<protein>
    <recommendedName>
        <fullName evidence="4">Extracellular solute-binding protein</fullName>
    </recommendedName>
</protein>
<dbReference type="PROSITE" id="PS51257">
    <property type="entry name" value="PROKAR_LIPOPROTEIN"/>
    <property type="match status" value="1"/>
</dbReference>
<dbReference type="SUPFAM" id="SSF63829">
    <property type="entry name" value="Calcium-dependent phosphotriesterase"/>
    <property type="match status" value="1"/>
</dbReference>
<evidence type="ECO:0000313" key="3">
    <source>
        <dbReference type="Proteomes" id="UP000824201"/>
    </source>
</evidence>
<dbReference type="Proteomes" id="UP000824201">
    <property type="component" value="Unassembled WGS sequence"/>
</dbReference>
<comment type="caution">
    <text evidence="2">The sequence shown here is derived from an EMBL/GenBank/DDBJ whole genome shotgun (WGS) entry which is preliminary data.</text>
</comment>
<accession>A0A9D1EFA3</accession>
<dbReference type="AlphaFoldDB" id="A0A9D1EFA3"/>
<keyword evidence="1" id="KW-0732">Signal</keyword>
<dbReference type="Gene3D" id="3.40.190.10">
    <property type="entry name" value="Periplasmic binding protein-like II"/>
    <property type="match status" value="1"/>
</dbReference>
<reference evidence="2" key="2">
    <citation type="journal article" date="2021" name="PeerJ">
        <title>Extensive microbial diversity within the chicken gut microbiome revealed by metagenomics and culture.</title>
        <authorList>
            <person name="Gilroy R."/>
            <person name="Ravi A."/>
            <person name="Getino M."/>
            <person name="Pursley I."/>
            <person name="Horton D.L."/>
            <person name="Alikhan N.F."/>
            <person name="Baker D."/>
            <person name="Gharbi K."/>
            <person name="Hall N."/>
            <person name="Watson M."/>
            <person name="Adriaenssens E.M."/>
            <person name="Foster-Nyarko E."/>
            <person name="Jarju S."/>
            <person name="Secka A."/>
            <person name="Antonio M."/>
            <person name="Oren A."/>
            <person name="Chaudhuri R.R."/>
            <person name="La Ragione R."/>
            <person name="Hildebrand F."/>
            <person name="Pallen M.J."/>
        </authorList>
    </citation>
    <scope>NUCLEOTIDE SEQUENCE</scope>
    <source>
        <strain evidence="2">ChiW13-3771</strain>
    </source>
</reference>
<feature type="chain" id="PRO_5039422930" description="Extracellular solute-binding protein" evidence="1">
    <location>
        <begin position="24"/>
        <end position="746"/>
    </location>
</feature>
<dbReference type="SUPFAM" id="SSF53850">
    <property type="entry name" value="Periplasmic binding protein-like II"/>
    <property type="match status" value="1"/>
</dbReference>
<gene>
    <name evidence="2" type="ORF">IAC96_10375</name>
</gene>
<feature type="signal peptide" evidence="1">
    <location>
        <begin position="1"/>
        <end position="23"/>
    </location>
</feature>
<evidence type="ECO:0008006" key="4">
    <source>
        <dbReference type="Google" id="ProtNLM"/>
    </source>
</evidence>
<sequence>MKRLCKLFIIVAIMLAFSGCSWNEDSRDASLGEAQGSTGGGEVTYQVEEGDLNLNQNNITAYTKQNGILYFLGYIGDNATKQLNYSLMTFDENGGLQQETAISGLNHYMVTEAAIDTKQSLWVLANNISSMQSSDGSDAMSYLVQIDANGTVLKEQSLNDLTNRSTQYSHLLSDNQGAIFLLGKTQSGEGQILVFDETGEMQKAIPVSQQTVGLFFVDGKTAYTYEITDDGTVQIYEVQKDTGVINQEGISLSITGMKKIFGGMDDSVFVATEDGLWKCYLDGREAVELFRWLDKGIDFNEWNSFQAISENKIIGVSQGVADLKLLQITQEQSSSNEEFVILTLASLQADDALKNEIVVFNQNHDRCAIKLKQYYDPYATGATVEDALERLNADLLSGNAGDLLDMKSLSMTTSPRFYIKRGILENLYDWMDEGVNQDDYTKEVWKANEVDGKLYSLIPSFKLNTMMGRTSQVGNGFSWTPKQMQELIDQYPKMGLYCFETKESLLQYVCQYNMDEFVNWETGDCDFSGDSFGIFLEYAKTLPDSAQEDLDALNEIYSGNVLIEDQLVIDATLSDFLITKQVFGEPVSLMGFPVTDGIGAVFDPEISLAICTQSLQKEDAWEALDYFISEEYQNDLVNRDYRSGLPIMKQARQMIYQKIMEDETQAKSEIGNAYGGWNFEFGYPTEQEIEQLEALIHATTKIKGMDQTIYQIILEETAAYFSDQRNLQEVIDLIQNRISLYIKESM</sequence>
<dbReference type="EMBL" id="DVHN01000134">
    <property type="protein sequence ID" value="HIR89346.1"/>
    <property type="molecule type" value="Genomic_DNA"/>
</dbReference>
<proteinExistence type="predicted"/>